<evidence type="ECO:0000256" key="2">
    <source>
        <dbReference type="RuleBase" id="RU362080"/>
    </source>
</evidence>
<dbReference type="InterPro" id="IPR006442">
    <property type="entry name" value="Antitoxin_Phd/YefM"/>
</dbReference>
<dbReference type="Gene3D" id="3.40.1620.10">
    <property type="entry name" value="YefM-like domain"/>
    <property type="match status" value="1"/>
</dbReference>
<dbReference type="Proteomes" id="UP000442535">
    <property type="component" value="Unassembled WGS sequence"/>
</dbReference>
<reference evidence="3 4" key="1">
    <citation type="submission" date="2019-08" db="EMBL/GenBank/DDBJ databases">
        <title>In-depth cultivation of the pig gut microbiome towards novel bacterial diversity and tailored functional studies.</title>
        <authorList>
            <person name="Wylensek D."/>
            <person name="Hitch T.C.A."/>
            <person name="Clavel T."/>
        </authorList>
    </citation>
    <scope>NUCLEOTIDE SEQUENCE [LARGE SCALE GENOMIC DNA]</scope>
    <source>
        <strain evidence="3 4">RF-GAM-744-WT-7</strain>
    </source>
</reference>
<dbReference type="EMBL" id="VUMY01000020">
    <property type="protein sequence ID" value="MST50468.1"/>
    <property type="molecule type" value="Genomic_DNA"/>
</dbReference>
<dbReference type="NCBIfam" id="TIGR01552">
    <property type="entry name" value="phd_fam"/>
    <property type="match status" value="1"/>
</dbReference>
<organism evidence="3 4">
    <name type="scientific">Mobiluncus porci</name>
    <dbReference type="NCBI Taxonomy" id="2652278"/>
    <lineage>
        <taxon>Bacteria</taxon>
        <taxon>Bacillati</taxon>
        <taxon>Actinomycetota</taxon>
        <taxon>Actinomycetes</taxon>
        <taxon>Actinomycetales</taxon>
        <taxon>Actinomycetaceae</taxon>
        <taxon>Mobiluncus</taxon>
    </lineage>
</organism>
<keyword evidence="4" id="KW-1185">Reference proteome</keyword>
<comment type="function">
    <text evidence="2">Antitoxin component of a type II toxin-antitoxin (TA) system.</text>
</comment>
<dbReference type="Pfam" id="PF02604">
    <property type="entry name" value="PhdYeFM_antitox"/>
    <property type="match status" value="1"/>
</dbReference>
<protein>
    <recommendedName>
        <fullName evidence="2">Antitoxin</fullName>
    </recommendedName>
</protein>
<dbReference type="SUPFAM" id="SSF143120">
    <property type="entry name" value="YefM-like"/>
    <property type="match status" value="1"/>
</dbReference>
<proteinExistence type="inferred from homology"/>
<comment type="caution">
    <text evidence="3">The sequence shown here is derived from an EMBL/GenBank/DDBJ whole genome shotgun (WGS) entry which is preliminary data.</text>
</comment>
<sequence>MGVFLLPVATATQVKNKFGEYLRIAESGEPVVITRNGREVARILGKNQAQAFLIDSLVGIAKGDVDYVRDRDKLRDERLAKYLLSRSDADGE</sequence>
<comment type="similarity">
    <text evidence="1 2">Belongs to the phD/YefM antitoxin family.</text>
</comment>
<evidence type="ECO:0000256" key="1">
    <source>
        <dbReference type="ARBA" id="ARBA00009981"/>
    </source>
</evidence>
<dbReference type="AlphaFoldDB" id="A0A7K0K4W4"/>
<dbReference type="InterPro" id="IPR036165">
    <property type="entry name" value="YefM-like_sf"/>
</dbReference>
<name>A0A7K0K4W4_9ACTO</name>
<evidence type="ECO:0000313" key="3">
    <source>
        <dbReference type="EMBL" id="MST50468.1"/>
    </source>
</evidence>
<evidence type="ECO:0000313" key="4">
    <source>
        <dbReference type="Proteomes" id="UP000442535"/>
    </source>
</evidence>
<gene>
    <name evidence="3" type="ORF">FYJ63_09585</name>
</gene>
<accession>A0A7K0K4W4</accession>